<evidence type="ECO:0000313" key="9">
    <source>
        <dbReference type="Proteomes" id="UP001215180"/>
    </source>
</evidence>
<dbReference type="GO" id="GO:0004553">
    <property type="term" value="F:hydrolase activity, hydrolyzing O-glycosyl compounds"/>
    <property type="evidence" value="ECO:0007669"/>
    <property type="project" value="InterPro"/>
</dbReference>
<dbReference type="EMBL" id="JARJGR010000583">
    <property type="protein sequence ID" value="MDF3636440.1"/>
    <property type="molecule type" value="Genomic_DNA"/>
</dbReference>
<evidence type="ECO:0000256" key="2">
    <source>
        <dbReference type="ARBA" id="ARBA00022723"/>
    </source>
</evidence>
<evidence type="ECO:0000313" key="8">
    <source>
        <dbReference type="EMBL" id="MDF3636440.1"/>
    </source>
</evidence>
<keyword evidence="5" id="KW-0464">Manganese</keyword>
<protein>
    <submittedName>
        <fullName evidence="8">6-phospho-beta-glucosidase</fullName>
    </submittedName>
</protein>
<evidence type="ECO:0000256" key="1">
    <source>
        <dbReference type="ARBA" id="ARBA00001911"/>
    </source>
</evidence>
<evidence type="ECO:0000256" key="4">
    <source>
        <dbReference type="ARBA" id="ARBA00023027"/>
    </source>
</evidence>
<dbReference type="GO" id="GO:0005975">
    <property type="term" value="P:carbohydrate metabolic process"/>
    <property type="evidence" value="ECO:0007669"/>
    <property type="project" value="InterPro"/>
</dbReference>
<dbReference type="GO" id="GO:0046872">
    <property type="term" value="F:metal ion binding"/>
    <property type="evidence" value="ECO:0007669"/>
    <property type="project" value="UniProtKB-KW"/>
</dbReference>
<comment type="caution">
    <text evidence="8">The sequence shown here is derived from an EMBL/GenBank/DDBJ whole genome shotgun (WGS) entry which is preliminary data.</text>
</comment>
<dbReference type="PANTHER" id="PTHR32092">
    <property type="entry name" value="6-PHOSPHO-BETA-GLUCOSIDASE-RELATED"/>
    <property type="match status" value="1"/>
</dbReference>
<sequence length="116" mass="12797">HNVNVPHDGHIDNIPADWAVEMTCILGREGAKPHPRITHFDDKVMGLIHTIKGFEVAASNAALSGELNDVLLALNLSPLVHSDRDAEKLASEMILAHEKWLPNFAATVEKLKLTHR</sequence>
<keyword evidence="2" id="KW-0479">Metal-binding</keyword>
<organism evidence="8 9">
    <name type="scientific">Enterobacter cloacae</name>
    <dbReference type="NCBI Taxonomy" id="550"/>
    <lineage>
        <taxon>Bacteria</taxon>
        <taxon>Pseudomonadati</taxon>
        <taxon>Pseudomonadota</taxon>
        <taxon>Gammaproteobacteria</taxon>
        <taxon>Enterobacterales</taxon>
        <taxon>Enterobacteriaceae</taxon>
        <taxon>Enterobacter</taxon>
        <taxon>Enterobacter cloacae complex</taxon>
    </lineage>
</organism>
<dbReference type="InterPro" id="IPR022616">
    <property type="entry name" value="Glyco_hydro_4_C"/>
</dbReference>
<evidence type="ECO:0000256" key="6">
    <source>
        <dbReference type="ARBA" id="ARBA00023295"/>
    </source>
</evidence>
<accession>A0AAW6NJW5</accession>
<feature type="domain" description="Glycosyl hydrolase family 4 C-terminal" evidence="7">
    <location>
        <begin position="2"/>
        <end position="80"/>
    </location>
</feature>
<dbReference type="PANTHER" id="PTHR32092:SF5">
    <property type="entry name" value="6-PHOSPHO-BETA-GLUCOSIDASE"/>
    <property type="match status" value="1"/>
</dbReference>
<comment type="cofactor">
    <cofactor evidence="1">
        <name>NAD(+)</name>
        <dbReference type="ChEBI" id="CHEBI:57540"/>
    </cofactor>
</comment>
<dbReference type="InterPro" id="IPR001088">
    <property type="entry name" value="Glyco_hydro_4"/>
</dbReference>
<evidence type="ECO:0000259" key="7">
    <source>
        <dbReference type="Pfam" id="PF11975"/>
    </source>
</evidence>
<proteinExistence type="predicted"/>
<dbReference type="SUPFAM" id="SSF56327">
    <property type="entry name" value="LDH C-terminal domain-like"/>
    <property type="match status" value="1"/>
</dbReference>
<dbReference type="AlphaFoldDB" id="A0AAW6NJW5"/>
<name>A0AAW6NJW5_ENTCL</name>
<dbReference type="GO" id="GO:0016616">
    <property type="term" value="F:oxidoreductase activity, acting on the CH-OH group of donors, NAD or NADP as acceptor"/>
    <property type="evidence" value="ECO:0007669"/>
    <property type="project" value="InterPro"/>
</dbReference>
<dbReference type="Proteomes" id="UP001215180">
    <property type="component" value="Unassembled WGS sequence"/>
</dbReference>
<gene>
    <name evidence="8" type="ORF">P3S46_04300</name>
</gene>
<dbReference type="Gene3D" id="3.90.110.10">
    <property type="entry name" value="Lactate dehydrogenase/glycoside hydrolase, family 4, C-terminal"/>
    <property type="match status" value="1"/>
</dbReference>
<dbReference type="InterPro" id="IPR015955">
    <property type="entry name" value="Lactate_DH/Glyco_Ohase_4_C"/>
</dbReference>
<evidence type="ECO:0000256" key="3">
    <source>
        <dbReference type="ARBA" id="ARBA00022801"/>
    </source>
</evidence>
<keyword evidence="6" id="KW-0326">Glycosidase</keyword>
<dbReference type="Pfam" id="PF11975">
    <property type="entry name" value="Glyco_hydro_4C"/>
    <property type="match status" value="1"/>
</dbReference>
<feature type="non-terminal residue" evidence="8">
    <location>
        <position position="1"/>
    </location>
</feature>
<keyword evidence="4" id="KW-0520">NAD</keyword>
<keyword evidence="3" id="KW-0378">Hydrolase</keyword>
<evidence type="ECO:0000256" key="5">
    <source>
        <dbReference type="ARBA" id="ARBA00023211"/>
    </source>
</evidence>
<reference evidence="8" key="1">
    <citation type="submission" date="2023-03" db="EMBL/GenBank/DDBJ databases">
        <title>A Study on Prevalence and Characterization of Enterobacter cloacae strains in China.</title>
        <authorList>
            <person name="Zheng Z."/>
        </authorList>
    </citation>
    <scope>NUCLEOTIDE SEQUENCE</scope>
    <source>
        <strain evidence="8">EC77</strain>
    </source>
</reference>